<dbReference type="SUPFAM" id="SSF110942">
    <property type="entry name" value="HSP90 C-terminal domain"/>
    <property type="match status" value="1"/>
</dbReference>
<keyword evidence="5 8" id="KW-0067">ATP-binding</keyword>
<dbReference type="InterPro" id="IPR037196">
    <property type="entry name" value="HSP90_C"/>
</dbReference>
<sequence>MAETLEFKAELRQLLHIITHSLYTHREIFLRELISNASDAIHKVRFDALSHADLLQGDTDWKIRVIPQADAGTLTISDNGIGMSRQEVIEHLGTVAHSGTRAFLQAMKEAGKGTEALGLIGQFGVGFYSAFMVADRVTVRTRRFDSTEAVCWQSDGQGTYTLESCDKPQRGTDVILHLKDDAREFLEPERLRELIRKYSNYIEFPVVLVLETTTDGQKKVTEEIVNQRQAIWLRRKQEVTQQEYEEFYKALTHDTEPPAEVIHYAAEGKHEFKVLAFIPAHKPLGYDWREPQCGLRLYIQRVLIMERCDKVLPFYLRFVEGVVDSSELPLNVSREQIQAHPLLDTIQKSVVKTVLDTLAWMKSSHFDKYIRFYQNFGSILKEGLAKDWNNRDKIADLLLFESLQTPAGQYLTLEQYLNKMPKGQEAIYYLLGESAESLRRSPHVEAFRAKGYDVLFLTDPIDAFIYPYLSPYRGQRLLPADRADSLPDGEVSWEERDRFAALVSFVKDQVPEVAEVRLSRRLTESAACLVQDQHATPPHVRRLLERLGQEVPPDKRILELNPQHPAVAALEELHRRAPQDPRLAEYARLLYEQALVAEGSPLPDPPGFFRRLNELIRRDAASPAPAPSSPSSP</sequence>
<dbReference type="PRINTS" id="PR00775">
    <property type="entry name" value="HEATSHOCK90"/>
</dbReference>
<dbReference type="EMBL" id="JACEFB010000018">
    <property type="protein sequence ID" value="MBA2227739.1"/>
    <property type="molecule type" value="Genomic_DNA"/>
</dbReference>
<comment type="caution">
    <text evidence="8">Lacks conserved residue(s) required for the propagation of feature annotation.</text>
</comment>
<evidence type="ECO:0000256" key="4">
    <source>
        <dbReference type="ARBA" id="ARBA00022741"/>
    </source>
</evidence>
<comment type="caution">
    <text evidence="10">The sequence shown here is derived from an EMBL/GenBank/DDBJ whole genome shotgun (WGS) entry which is preliminary data.</text>
</comment>
<evidence type="ECO:0000256" key="9">
    <source>
        <dbReference type="PIRSR" id="PIRSR002583-1"/>
    </source>
</evidence>
<dbReference type="GO" id="GO:0016887">
    <property type="term" value="F:ATP hydrolysis activity"/>
    <property type="evidence" value="ECO:0007669"/>
    <property type="project" value="InterPro"/>
</dbReference>
<dbReference type="Pfam" id="PF00183">
    <property type="entry name" value="HSP90"/>
    <property type="match status" value="1"/>
</dbReference>
<feature type="binding site" evidence="9">
    <location>
        <begin position="122"/>
        <end position="127"/>
    </location>
    <ligand>
        <name>ATP</name>
        <dbReference type="ChEBI" id="CHEBI:30616"/>
    </ligand>
</feature>
<evidence type="ECO:0000313" key="11">
    <source>
        <dbReference type="Proteomes" id="UP000542342"/>
    </source>
</evidence>
<dbReference type="Gene3D" id="3.30.230.80">
    <property type="match status" value="1"/>
</dbReference>
<dbReference type="Gene3D" id="3.30.565.10">
    <property type="entry name" value="Histidine kinase-like ATPase, C-terminal domain"/>
    <property type="match status" value="1"/>
</dbReference>
<dbReference type="Gene3D" id="1.20.120.790">
    <property type="entry name" value="Heat shock protein 90, C-terminal domain"/>
    <property type="match status" value="1"/>
</dbReference>
<accession>A0A7V9AD51</accession>
<evidence type="ECO:0000256" key="8">
    <source>
        <dbReference type="HAMAP-Rule" id="MF_00505"/>
    </source>
</evidence>
<dbReference type="GO" id="GO:0051082">
    <property type="term" value="F:unfolded protein binding"/>
    <property type="evidence" value="ECO:0007669"/>
    <property type="project" value="UniProtKB-UniRule"/>
</dbReference>
<keyword evidence="3 8" id="KW-0963">Cytoplasm</keyword>
<comment type="function">
    <text evidence="8">Molecular chaperone. Has ATPase activity.</text>
</comment>
<feature type="binding site" evidence="9">
    <location>
        <position position="172"/>
    </location>
    <ligand>
        <name>ATP</name>
        <dbReference type="ChEBI" id="CHEBI:30616"/>
    </ligand>
</feature>
<feature type="binding site" evidence="9">
    <location>
        <position position="32"/>
    </location>
    <ligand>
        <name>ATP</name>
        <dbReference type="ChEBI" id="CHEBI:30616"/>
    </ligand>
</feature>
<dbReference type="GO" id="GO:0005737">
    <property type="term" value="C:cytoplasm"/>
    <property type="evidence" value="ECO:0007669"/>
    <property type="project" value="UniProtKB-SubCell"/>
</dbReference>
<feature type="binding site" evidence="9">
    <location>
        <begin position="98"/>
        <end position="99"/>
    </location>
    <ligand>
        <name>ATP</name>
        <dbReference type="ChEBI" id="CHEBI:30616"/>
    </ligand>
</feature>
<evidence type="ECO:0000313" key="10">
    <source>
        <dbReference type="EMBL" id="MBA2227739.1"/>
    </source>
</evidence>
<comment type="subunit">
    <text evidence="8">Homodimer.</text>
</comment>
<protein>
    <recommendedName>
        <fullName evidence="8">Chaperone protein HtpG</fullName>
    </recommendedName>
    <alternativeName>
        <fullName evidence="8">Heat shock protein HtpG</fullName>
    </alternativeName>
    <alternativeName>
        <fullName evidence="8">High temperature protein G</fullName>
    </alternativeName>
</protein>
<feature type="binding site" evidence="9">
    <location>
        <position position="36"/>
    </location>
    <ligand>
        <name>ATP</name>
        <dbReference type="ChEBI" id="CHEBI:30616"/>
    </ligand>
</feature>
<dbReference type="SUPFAM" id="SSF54211">
    <property type="entry name" value="Ribosomal protein S5 domain 2-like"/>
    <property type="match status" value="1"/>
</dbReference>
<dbReference type="HAMAP" id="MF_00505">
    <property type="entry name" value="HSP90"/>
    <property type="match status" value="1"/>
</dbReference>
<dbReference type="InterPro" id="IPR020575">
    <property type="entry name" value="Hsp90_N"/>
</dbReference>
<evidence type="ECO:0000256" key="6">
    <source>
        <dbReference type="ARBA" id="ARBA00023016"/>
    </source>
</evidence>
<dbReference type="Gene3D" id="3.40.50.11260">
    <property type="match status" value="1"/>
</dbReference>
<dbReference type="PROSITE" id="PS00298">
    <property type="entry name" value="HSP90"/>
    <property type="match status" value="1"/>
</dbReference>
<comment type="similarity">
    <text evidence="2 8">Belongs to the heat shock protein 90 family.</text>
</comment>
<comment type="subcellular location">
    <subcellularLocation>
        <location evidence="1 8">Cytoplasm</location>
    </subcellularLocation>
</comment>
<dbReference type="InterPro" id="IPR019805">
    <property type="entry name" value="Heat_shock_protein_90_CS"/>
</dbReference>
<dbReference type="PIRSF" id="PIRSF002583">
    <property type="entry name" value="Hsp90"/>
    <property type="match status" value="1"/>
</dbReference>
<evidence type="ECO:0000256" key="7">
    <source>
        <dbReference type="ARBA" id="ARBA00023186"/>
    </source>
</evidence>
<dbReference type="InterPro" id="IPR001404">
    <property type="entry name" value="Hsp90_fam"/>
</dbReference>
<proteinExistence type="inferred from homology"/>
<gene>
    <name evidence="8 10" type="primary">htpG</name>
    <name evidence="10" type="ORF">H0921_16390</name>
</gene>
<evidence type="ECO:0000256" key="2">
    <source>
        <dbReference type="ARBA" id="ARBA00008239"/>
    </source>
</evidence>
<evidence type="ECO:0000256" key="5">
    <source>
        <dbReference type="ARBA" id="ARBA00022840"/>
    </source>
</evidence>
<dbReference type="InterPro" id="IPR036890">
    <property type="entry name" value="HATPase_C_sf"/>
</dbReference>
<feature type="binding site" evidence="9">
    <location>
        <position position="83"/>
    </location>
    <ligand>
        <name>ATP</name>
        <dbReference type="ChEBI" id="CHEBI:30616"/>
    </ligand>
</feature>
<feature type="binding site" evidence="9">
    <location>
        <position position="78"/>
    </location>
    <ligand>
        <name>ATP</name>
        <dbReference type="ChEBI" id="CHEBI:30616"/>
    </ligand>
</feature>
<dbReference type="AlphaFoldDB" id="A0A7V9AD51"/>
<dbReference type="NCBIfam" id="NF003555">
    <property type="entry name" value="PRK05218.1"/>
    <property type="match status" value="1"/>
</dbReference>
<dbReference type="SUPFAM" id="SSF55874">
    <property type="entry name" value="ATPase domain of HSP90 chaperone/DNA topoisomerase II/histidine kinase"/>
    <property type="match status" value="1"/>
</dbReference>
<organism evidence="10 11">
    <name type="scientific">Thermogemmata fonticola</name>
    <dbReference type="NCBI Taxonomy" id="2755323"/>
    <lineage>
        <taxon>Bacteria</taxon>
        <taxon>Pseudomonadati</taxon>
        <taxon>Planctomycetota</taxon>
        <taxon>Planctomycetia</taxon>
        <taxon>Gemmatales</taxon>
        <taxon>Gemmataceae</taxon>
        <taxon>Thermogemmata</taxon>
    </lineage>
</organism>
<dbReference type="Pfam" id="PF13589">
    <property type="entry name" value="HATPase_c_3"/>
    <property type="match status" value="1"/>
</dbReference>
<dbReference type="Proteomes" id="UP000542342">
    <property type="component" value="Unassembled WGS sequence"/>
</dbReference>
<feature type="region of interest" description="C" evidence="8">
    <location>
        <begin position="543"/>
        <end position="633"/>
    </location>
</feature>
<feature type="region of interest" description="A; substrate-binding" evidence="8">
    <location>
        <begin position="1"/>
        <end position="334"/>
    </location>
</feature>
<dbReference type="GO" id="GO:0140662">
    <property type="term" value="F:ATP-dependent protein folding chaperone"/>
    <property type="evidence" value="ECO:0007669"/>
    <property type="project" value="InterPro"/>
</dbReference>
<dbReference type="FunFam" id="3.30.565.10:FF:000009">
    <property type="entry name" value="Molecular chaperone HtpG"/>
    <property type="match status" value="1"/>
</dbReference>
<dbReference type="InterPro" id="IPR020568">
    <property type="entry name" value="Ribosomal_Su5_D2-typ_SF"/>
</dbReference>
<name>A0A7V9AD51_9BACT</name>
<dbReference type="RefSeq" id="WP_194539601.1">
    <property type="nucleotide sequence ID" value="NZ_JACEFB010000018.1"/>
</dbReference>
<reference evidence="10 11" key="1">
    <citation type="submission" date="2020-07" db="EMBL/GenBank/DDBJ databases">
        <title>Thermogemmata thermophila gen. nov., sp. nov., a novel moderate thermophilic planctomycete from a Kamchatka hot spring.</title>
        <authorList>
            <person name="Elcheninov A.G."/>
            <person name="Podosokorskaya O.A."/>
            <person name="Kovaleva O.L."/>
            <person name="Novikov A."/>
            <person name="Bonch-Osmolovskaya E.A."/>
            <person name="Toshchakov S.V."/>
            <person name="Kublanov I.V."/>
        </authorList>
    </citation>
    <scope>NUCLEOTIDE SEQUENCE [LARGE SCALE GENOMIC DNA]</scope>
    <source>
        <strain evidence="10 11">2918</strain>
    </source>
</reference>
<dbReference type="GO" id="GO:0005524">
    <property type="term" value="F:ATP binding"/>
    <property type="evidence" value="ECO:0007669"/>
    <property type="project" value="UniProtKB-UniRule"/>
</dbReference>
<evidence type="ECO:0000256" key="3">
    <source>
        <dbReference type="ARBA" id="ARBA00022490"/>
    </source>
</evidence>
<keyword evidence="7 8" id="KW-0143">Chaperone</keyword>
<feature type="binding site" evidence="9">
    <location>
        <position position="334"/>
    </location>
    <ligand>
        <name>ATP</name>
        <dbReference type="ChEBI" id="CHEBI:30616"/>
    </ligand>
</feature>
<keyword evidence="6 8" id="KW-0346">Stress response</keyword>
<dbReference type="PANTHER" id="PTHR11528">
    <property type="entry name" value="HEAT SHOCK PROTEIN 90 FAMILY MEMBER"/>
    <property type="match status" value="1"/>
</dbReference>
<dbReference type="CDD" id="cd16927">
    <property type="entry name" value="HATPase_Hsp90-like"/>
    <property type="match status" value="1"/>
</dbReference>
<keyword evidence="4 8" id="KW-0547">Nucleotide-binding</keyword>
<keyword evidence="11" id="KW-1185">Reference proteome</keyword>
<evidence type="ECO:0000256" key="1">
    <source>
        <dbReference type="ARBA" id="ARBA00004496"/>
    </source>
</evidence>